<keyword evidence="1" id="KW-1133">Transmembrane helix</keyword>
<feature type="transmembrane region" description="Helical" evidence="1">
    <location>
        <begin position="56"/>
        <end position="75"/>
    </location>
</feature>
<organism evidence="2 3">
    <name type="scientific">Tenacibaculum skagerrakense</name>
    <dbReference type="NCBI Taxonomy" id="186571"/>
    <lineage>
        <taxon>Bacteria</taxon>
        <taxon>Pseudomonadati</taxon>
        <taxon>Bacteroidota</taxon>
        <taxon>Flavobacteriia</taxon>
        <taxon>Flavobacteriales</taxon>
        <taxon>Flavobacteriaceae</taxon>
        <taxon>Tenacibaculum</taxon>
    </lineage>
</organism>
<dbReference type="EMBL" id="SLXM01000008">
    <property type="protein sequence ID" value="TCP23655.1"/>
    <property type="molecule type" value="Genomic_DNA"/>
</dbReference>
<keyword evidence="3" id="KW-1185">Reference proteome</keyword>
<proteinExistence type="predicted"/>
<evidence type="ECO:0000313" key="2">
    <source>
        <dbReference type="EMBL" id="TCP23655.1"/>
    </source>
</evidence>
<evidence type="ECO:0000256" key="1">
    <source>
        <dbReference type="SAM" id="Phobius"/>
    </source>
</evidence>
<feature type="transmembrane region" description="Helical" evidence="1">
    <location>
        <begin position="12"/>
        <end position="36"/>
    </location>
</feature>
<comment type="caution">
    <text evidence="2">The sequence shown here is derived from an EMBL/GenBank/DDBJ whole genome shotgun (WGS) entry which is preliminary data.</text>
</comment>
<evidence type="ECO:0000313" key="3">
    <source>
        <dbReference type="Proteomes" id="UP000294564"/>
    </source>
</evidence>
<keyword evidence="1" id="KW-0812">Transmembrane</keyword>
<feature type="transmembrane region" description="Helical" evidence="1">
    <location>
        <begin position="128"/>
        <end position="154"/>
    </location>
</feature>
<keyword evidence="1" id="KW-0472">Membrane</keyword>
<accession>A0A4R2NQQ6</accession>
<dbReference type="AlphaFoldDB" id="A0A4R2NQQ6"/>
<dbReference type="Proteomes" id="UP000294564">
    <property type="component" value="Unassembled WGS sequence"/>
</dbReference>
<sequence>MKLNSKNIGRILIFKYLGITVLILLVLIIIFTSLSIELKKYINQNLVNSYLKESTYFNIQIVLNLIIVFFISGDIGKSILEKNKDSFWTTFFGFLKMWVGFLMITMFAEMIPRIIEYGIDFESVGLGVLIWIVMGGPIFLIIGSIQGGITSWFVGKEMEYKKTHYNNV</sequence>
<protein>
    <submittedName>
        <fullName evidence="2">Uncharacterized protein</fullName>
    </submittedName>
</protein>
<gene>
    <name evidence="2" type="ORF">EV195_108125</name>
</gene>
<reference evidence="2 3" key="1">
    <citation type="submission" date="2019-03" db="EMBL/GenBank/DDBJ databases">
        <title>Genomic Encyclopedia of Type Strains, Phase IV (KMG-IV): sequencing the most valuable type-strain genomes for metagenomic binning, comparative biology and taxonomic classification.</title>
        <authorList>
            <person name="Goeker M."/>
        </authorList>
    </citation>
    <scope>NUCLEOTIDE SEQUENCE [LARGE SCALE GENOMIC DNA]</scope>
    <source>
        <strain evidence="2 3">DSM 14836</strain>
    </source>
</reference>
<feature type="transmembrane region" description="Helical" evidence="1">
    <location>
        <begin position="87"/>
        <end position="108"/>
    </location>
</feature>
<name>A0A4R2NQQ6_9FLAO</name>